<sequence>MRIVYRVLGYLIAALVAVQAAAVAYGFFSLGKYIEGGGSIDQAAMNNPNFTFPGVEGLAVHGMFGTMVVPGVALLFLIVGIITQVTTKIRGALLWSVITLVVTVVQVALGLGAHSVPQLGMLHGIVALGLFAVAFMAAHRIGRASAPTTVEAAPARSAEPVAG</sequence>
<name>A0A7W3P5E5_9ACTN</name>
<dbReference type="EMBL" id="JACGWT010000002">
    <property type="protein sequence ID" value="MBA8793843.1"/>
    <property type="molecule type" value="Genomic_DNA"/>
</dbReference>
<keyword evidence="1" id="KW-0812">Transmembrane</keyword>
<feature type="transmembrane region" description="Helical" evidence="1">
    <location>
        <begin position="93"/>
        <end position="113"/>
    </location>
</feature>
<dbReference type="Proteomes" id="UP000523079">
    <property type="component" value="Unassembled WGS sequence"/>
</dbReference>
<accession>A0A7W3P5E5</accession>
<feature type="transmembrane region" description="Helical" evidence="1">
    <location>
        <begin position="119"/>
        <end position="138"/>
    </location>
</feature>
<feature type="transmembrane region" description="Helical" evidence="1">
    <location>
        <begin position="58"/>
        <end position="81"/>
    </location>
</feature>
<evidence type="ECO:0000313" key="2">
    <source>
        <dbReference type="EMBL" id="MBA8793843.1"/>
    </source>
</evidence>
<gene>
    <name evidence="2" type="ORF">FHX74_001448</name>
</gene>
<evidence type="ECO:0000256" key="1">
    <source>
        <dbReference type="SAM" id="Phobius"/>
    </source>
</evidence>
<keyword evidence="1" id="KW-0472">Membrane</keyword>
<protein>
    <recommendedName>
        <fullName evidence="4">Cytochrome c oxidase assembly protein subunit 15</fullName>
    </recommendedName>
</protein>
<evidence type="ECO:0000313" key="3">
    <source>
        <dbReference type="Proteomes" id="UP000523079"/>
    </source>
</evidence>
<dbReference type="RefSeq" id="WP_182559396.1">
    <property type="nucleotide sequence ID" value="NZ_JACGWT010000002.1"/>
</dbReference>
<keyword evidence="1" id="KW-1133">Transmembrane helix</keyword>
<organism evidence="2 3">
    <name type="scientific">Microlunatus kandeliicorticis</name>
    <dbReference type="NCBI Taxonomy" id="1759536"/>
    <lineage>
        <taxon>Bacteria</taxon>
        <taxon>Bacillati</taxon>
        <taxon>Actinomycetota</taxon>
        <taxon>Actinomycetes</taxon>
        <taxon>Propionibacteriales</taxon>
        <taxon>Propionibacteriaceae</taxon>
        <taxon>Microlunatus</taxon>
    </lineage>
</organism>
<keyword evidence="3" id="KW-1185">Reference proteome</keyword>
<feature type="transmembrane region" description="Helical" evidence="1">
    <location>
        <begin position="7"/>
        <end position="28"/>
    </location>
</feature>
<reference evidence="2 3" key="1">
    <citation type="submission" date="2020-07" db="EMBL/GenBank/DDBJ databases">
        <title>Sequencing the genomes of 1000 actinobacteria strains.</title>
        <authorList>
            <person name="Klenk H.-P."/>
        </authorList>
    </citation>
    <scope>NUCLEOTIDE SEQUENCE [LARGE SCALE GENOMIC DNA]</scope>
    <source>
        <strain evidence="2 3">DSM 100723</strain>
    </source>
</reference>
<proteinExistence type="predicted"/>
<comment type="caution">
    <text evidence="2">The sequence shown here is derived from an EMBL/GenBank/DDBJ whole genome shotgun (WGS) entry which is preliminary data.</text>
</comment>
<evidence type="ECO:0008006" key="4">
    <source>
        <dbReference type="Google" id="ProtNLM"/>
    </source>
</evidence>
<dbReference type="AlphaFoldDB" id="A0A7W3P5E5"/>